<feature type="binding site" evidence="3">
    <location>
        <begin position="90"/>
        <end position="97"/>
    </location>
    <ligand>
        <name>substrate</name>
    </ligand>
</feature>
<comment type="caution">
    <text evidence="5">The sequence shown here is derived from an EMBL/GenBank/DDBJ whole genome shotgun (WGS) entry which is preliminary data.</text>
</comment>
<evidence type="ECO:0008006" key="7">
    <source>
        <dbReference type="Google" id="ProtNLM"/>
    </source>
</evidence>
<dbReference type="AlphaFoldDB" id="A0A2V0P057"/>
<gene>
    <name evidence="5" type="ORF">Rsub_05993</name>
</gene>
<dbReference type="EMBL" id="BDRX01000039">
    <property type="protein sequence ID" value="GBF93261.1"/>
    <property type="molecule type" value="Genomic_DNA"/>
</dbReference>
<feature type="compositionally biased region" description="Basic and acidic residues" evidence="4">
    <location>
        <begin position="1"/>
        <end position="11"/>
    </location>
</feature>
<feature type="region of interest" description="Disordered" evidence="4">
    <location>
        <begin position="1"/>
        <end position="76"/>
    </location>
</feature>
<dbReference type="STRING" id="307507.A0A2V0P057"/>
<dbReference type="PANTHER" id="PTHR48100">
    <property type="entry name" value="BROAD-SPECIFICITY PHOSPHATASE YOR283W-RELATED"/>
    <property type="match status" value="1"/>
</dbReference>
<dbReference type="GO" id="GO:0016791">
    <property type="term" value="F:phosphatase activity"/>
    <property type="evidence" value="ECO:0007669"/>
    <property type="project" value="TreeGrafter"/>
</dbReference>
<feature type="active site" description="Proton donor/acceptor" evidence="2">
    <location>
        <position position="162"/>
    </location>
</feature>
<feature type="active site" description="Tele-phosphohistidine intermediate" evidence="2">
    <location>
        <position position="91"/>
    </location>
</feature>
<organism evidence="5 6">
    <name type="scientific">Raphidocelis subcapitata</name>
    <dbReference type="NCBI Taxonomy" id="307507"/>
    <lineage>
        <taxon>Eukaryota</taxon>
        <taxon>Viridiplantae</taxon>
        <taxon>Chlorophyta</taxon>
        <taxon>core chlorophytes</taxon>
        <taxon>Chlorophyceae</taxon>
        <taxon>CS clade</taxon>
        <taxon>Sphaeropleales</taxon>
        <taxon>Selenastraceae</taxon>
        <taxon>Raphidocelis</taxon>
    </lineage>
</organism>
<dbReference type="InterPro" id="IPR029033">
    <property type="entry name" value="His_PPase_superfam"/>
</dbReference>
<dbReference type="PANTHER" id="PTHR48100:SF10">
    <property type="entry name" value="2-CARBOXY-D-ARABINITOL-1-PHOSPHATASE-RELATED"/>
    <property type="match status" value="1"/>
</dbReference>
<dbReference type="OrthoDB" id="535650at2759"/>
<dbReference type="InParanoid" id="A0A2V0P057"/>
<evidence type="ECO:0000256" key="4">
    <source>
        <dbReference type="SAM" id="MobiDB-lite"/>
    </source>
</evidence>
<dbReference type="Proteomes" id="UP000247498">
    <property type="component" value="Unassembled WGS sequence"/>
</dbReference>
<reference evidence="5 6" key="1">
    <citation type="journal article" date="2018" name="Sci. Rep.">
        <title>Raphidocelis subcapitata (=Pseudokirchneriella subcapitata) provides an insight into genome evolution and environmental adaptations in the Sphaeropleales.</title>
        <authorList>
            <person name="Suzuki S."/>
            <person name="Yamaguchi H."/>
            <person name="Nakajima N."/>
            <person name="Kawachi M."/>
        </authorList>
    </citation>
    <scope>NUCLEOTIDE SEQUENCE [LARGE SCALE GENOMIC DNA]</scope>
    <source>
        <strain evidence="5 6">NIES-35</strain>
    </source>
</reference>
<dbReference type="SMART" id="SM00855">
    <property type="entry name" value="PGAM"/>
    <property type="match status" value="1"/>
</dbReference>
<name>A0A2V0P057_9CHLO</name>
<proteinExistence type="inferred from homology"/>
<evidence type="ECO:0000256" key="2">
    <source>
        <dbReference type="PIRSR" id="PIRSR613078-1"/>
    </source>
</evidence>
<evidence type="ECO:0000313" key="6">
    <source>
        <dbReference type="Proteomes" id="UP000247498"/>
    </source>
</evidence>
<dbReference type="Gene3D" id="3.40.50.1240">
    <property type="entry name" value="Phosphoglycerate mutase-like"/>
    <property type="match status" value="1"/>
</dbReference>
<sequence length="265" mass="28358">MPRPADPRAPTDRPYATAGSALNPSPLRWRDADSAADDDGDAGAAGAASSSSDGWEAGDAWPPAAPQPRGAGAAAHGQLPLRDKVIVVLRHGASTWNEQGRIQGNTDESELTAAGRAQALRAREALCEIGFDGCYCSPHTRARQTAELVWPQGAQVLESLSECDLGWFQGKTNDELALHHPDQYRVWRDAPERFCLEGRYPVRDAFRQARRAAIDIANGAVSMLRSHPRGLSLSALNLTSHLAHGDVRYGLPRGSRNDGLAAEGG</sequence>
<protein>
    <recommendedName>
        <fullName evidence="7">Phosphoglycerate mutase</fullName>
    </recommendedName>
</protein>
<dbReference type="SUPFAM" id="SSF53254">
    <property type="entry name" value="Phosphoglycerate mutase-like"/>
    <property type="match status" value="1"/>
</dbReference>
<dbReference type="InterPro" id="IPR013078">
    <property type="entry name" value="His_Pase_superF_clade-1"/>
</dbReference>
<evidence type="ECO:0000313" key="5">
    <source>
        <dbReference type="EMBL" id="GBF93261.1"/>
    </source>
</evidence>
<feature type="binding site" evidence="3">
    <location>
        <position position="141"/>
    </location>
    <ligand>
        <name>substrate</name>
    </ligand>
</feature>
<evidence type="ECO:0000256" key="3">
    <source>
        <dbReference type="PIRSR" id="PIRSR613078-2"/>
    </source>
</evidence>
<comment type="similarity">
    <text evidence="1">Belongs to the phosphoglycerate mutase family.</text>
</comment>
<dbReference type="CDD" id="cd07067">
    <property type="entry name" value="HP_PGM_like"/>
    <property type="match status" value="1"/>
</dbReference>
<keyword evidence="6" id="KW-1185">Reference proteome</keyword>
<evidence type="ECO:0000256" key="1">
    <source>
        <dbReference type="ARBA" id="ARBA00038362"/>
    </source>
</evidence>
<dbReference type="Pfam" id="PF00300">
    <property type="entry name" value="His_Phos_1"/>
    <property type="match status" value="1"/>
</dbReference>
<dbReference type="InterPro" id="IPR050275">
    <property type="entry name" value="PGM_Phosphatase"/>
</dbReference>
<feature type="compositionally biased region" description="Low complexity" evidence="4">
    <location>
        <begin position="42"/>
        <end position="76"/>
    </location>
</feature>
<accession>A0A2V0P057</accession>